<dbReference type="KEGG" id="nall:PP769_11095"/>
<keyword evidence="1" id="KW-0812">Transmembrane</keyword>
<feature type="transmembrane region" description="Helical" evidence="1">
    <location>
        <begin position="174"/>
        <end position="193"/>
    </location>
</feature>
<reference evidence="2 3" key="1">
    <citation type="submission" date="2023-01" db="EMBL/GenBank/DDBJ databases">
        <title>Cultivation and genomic characterization of new, ubiquitous marine nitrite-oxidizing bacteria from the Nitrospirales.</title>
        <authorList>
            <person name="Mueller A.J."/>
            <person name="Daebeler A."/>
            <person name="Herbold C.W."/>
            <person name="Kirkegaard R.H."/>
            <person name="Daims H."/>
        </authorList>
    </citation>
    <scope>NUCLEOTIDE SEQUENCE [LARGE SCALE GENOMIC DNA]</scope>
    <source>
        <strain evidence="2 3">VA</strain>
    </source>
</reference>
<keyword evidence="1" id="KW-0472">Membrane</keyword>
<feature type="transmembrane region" description="Helical" evidence="1">
    <location>
        <begin position="43"/>
        <end position="63"/>
    </location>
</feature>
<dbReference type="Proteomes" id="UP001302719">
    <property type="component" value="Chromosome"/>
</dbReference>
<keyword evidence="1" id="KW-1133">Transmembrane helix</keyword>
<evidence type="ECO:0000313" key="2">
    <source>
        <dbReference type="EMBL" id="WNM56528.1"/>
    </source>
</evidence>
<accession>A0AA96G7F6</accession>
<keyword evidence="3" id="KW-1185">Reference proteome</keyword>
<sequence>MIPSLSRRTSLVLGLTFLTIAGALFLEFLLSVREDRPFGHTQMAHLVGWTGLVFIGLTFVYPLKRWLYPNQVWSHGWFQVHIVFGIVGPLIIFVHAGVHFHALVPIIALITMVLVVMSGITGQALHYLAFRTLYERRHELAFEGMTEEAIEAHLHGLALQEETLRWWKCLHGPLTWSFVSFTLLHIGGALFFGGF</sequence>
<dbReference type="RefSeq" id="WP_312640120.1">
    <property type="nucleotide sequence ID" value="NZ_CP116967.1"/>
</dbReference>
<protein>
    <submittedName>
        <fullName evidence="2">Uncharacterized protein</fullName>
    </submittedName>
</protein>
<evidence type="ECO:0000313" key="3">
    <source>
        <dbReference type="Proteomes" id="UP001302719"/>
    </source>
</evidence>
<evidence type="ECO:0000256" key="1">
    <source>
        <dbReference type="SAM" id="Phobius"/>
    </source>
</evidence>
<dbReference type="EMBL" id="CP116967">
    <property type="protein sequence ID" value="WNM56528.1"/>
    <property type="molecule type" value="Genomic_DNA"/>
</dbReference>
<proteinExistence type="predicted"/>
<dbReference type="AlphaFoldDB" id="A0AA96G7F6"/>
<gene>
    <name evidence="2" type="ORF">PP769_11095</name>
</gene>
<name>A0AA96G7F6_9BACT</name>
<feature type="transmembrane region" description="Helical" evidence="1">
    <location>
        <begin position="12"/>
        <end position="31"/>
    </location>
</feature>
<feature type="transmembrane region" description="Helical" evidence="1">
    <location>
        <begin position="102"/>
        <end position="128"/>
    </location>
</feature>
<organism evidence="2 3">
    <name type="scientific">Candidatus Nitrospira allomarina</name>
    <dbReference type="NCBI Taxonomy" id="3020900"/>
    <lineage>
        <taxon>Bacteria</taxon>
        <taxon>Pseudomonadati</taxon>
        <taxon>Nitrospirota</taxon>
        <taxon>Nitrospiria</taxon>
        <taxon>Nitrospirales</taxon>
        <taxon>Nitrospiraceae</taxon>
        <taxon>Nitrospira</taxon>
    </lineage>
</organism>
<feature type="transmembrane region" description="Helical" evidence="1">
    <location>
        <begin position="75"/>
        <end position="96"/>
    </location>
</feature>